<name>A0AAE4FQT1_9CYAN</name>
<gene>
    <name evidence="2" type="ORF">RIF25_04035</name>
</gene>
<organism evidence="2 3">
    <name type="scientific">Pseudocalidococcus azoricus BACA0444</name>
    <dbReference type="NCBI Taxonomy" id="2918990"/>
    <lineage>
        <taxon>Bacteria</taxon>
        <taxon>Bacillati</taxon>
        <taxon>Cyanobacteriota</taxon>
        <taxon>Cyanophyceae</taxon>
        <taxon>Acaryochloridales</taxon>
        <taxon>Thermosynechococcaceae</taxon>
        <taxon>Pseudocalidococcus</taxon>
        <taxon>Pseudocalidococcus azoricus</taxon>
    </lineage>
</organism>
<reference evidence="3" key="1">
    <citation type="submission" date="2023-07" db="EMBL/GenBank/DDBJ databases">
        <authorList>
            <person name="Luz R."/>
            <person name="Cordeiro R."/>
            <person name="Fonseca A."/>
            <person name="Goncalves V."/>
        </authorList>
    </citation>
    <scope>NUCLEOTIDE SEQUENCE [LARGE SCALE GENOMIC DNA]</scope>
    <source>
        <strain evidence="3">BACA0444</strain>
    </source>
</reference>
<proteinExistence type="predicted"/>
<feature type="domain" description="HigA2-like helix-turn-helix" evidence="1">
    <location>
        <begin position="28"/>
        <end position="98"/>
    </location>
</feature>
<evidence type="ECO:0000313" key="3">
    <source>
        <dbReference type="Proteomes" id="UP001268256"/>
    </source>
</evidence>
<dbReference type="EMBL" id="JAVMIP010000002">
    <property type="protein sequence ID" value="MDS3859973.1"/>
    <property type="molecule type" value="Genomic_DNA"/>
</dbReference>
<dbReference type="InterPro" id="IPR039554">
    <property type="entry name" value="HigA2-like_HTH"/>
</dbReference>
<comment type="caution">
    <text evidence="2">The sequence shown here is derived from an EMBL/GenBank/DDBJ whole genome shotgun (WGS) entry which is preliminary data.</text>
</comment>
<accession>A0AAE4FQT1</accession>
<dbReference type="Gene3D" id="1.10.260.40">
    <property type="entry name" value="lambda repressor-like DNA-binding domains"/>
    <property type="match status" value="1"/>
</dbReference>
<dbReference type="Pfam" id="PF13744">
    <property type="entry name" value="HTH_37"/>
    <property type="match status" value="1"/>
</dbReference>
<sequence>MELSTEMTNNPHVSSFLDDLLEEDGLLAEVNAVVLKRILAWQIAQKMQNKGLRKSQMARSMSTSRPALERLLDPRNTSITLKTMERAATILGKRLRIELVDDQKSKTELSDGRSFINPTS</sequence>
<evidence type="ECO:0000313" key="2">
    <source>
        <dbReference type="EMBL" id="MDS3859973.1"/>
    </source>
</evidence>
<dbReference type="SUPFAM" id="SSF47413">
    <property type="entry name" value="lambda repressor-like DNA-binding domains"/>
    <property type="match status" value="1"/>
</dbReference>
<dbReference type="GO" id="GO:0003677">
    <property type="term" value="F:DNA binding"/>
    <property type="evidence" value="ECO:0007669"/>
    <property type="project" value="InterPro"/>
</dbReference>
<dbReference type="RefSeq" id="WP_322877263.1">
    <property type="nucleotide sequence ID" value="NZ_JAVMIP010000002.1"/>
</dbReference>
<dbReference type="InterPro" id="IPR010982">
    <property type="entry name" value="Lambda_DNA-bd_dom_sf"/>
</dbReference>
<protein>
    <submittedName>
        <fullName evidence="2">Fis family transcriptional regulator</fullName>
    </submittedName>
</protein>
<dbReference type="Proteomes" id="UP001268256">
    <property type="component" value="Unassembled WGS sequence"/>
</dbReference>
<evidence type="ECO:0000259" key="1">
    <source>
        <dbReference type="Pfam" id="PF13744"/>
    </source>
</evidence>
<dbReference type="AlphaFoldDB" id="A0AAE4FQT1"/>
<keyword evidence="3" id="KW-1185">Reference proteome</keyword>